<dbReference type="EMBL" id="JASSZA010000010">
    <property type="protein sequence ID" value="KAK2099575.1"/>
    <property type="molecule type" value="Genomic_DNA"/>
</dbReference>
<name>A0ABQ9UR75_SAGOE</name>
<keyword evidence="3" id="KW-0687">Ribonucleoprotein</keyword>
<evidence type="ECO:0000313" key="4">
    <source>
        <dbReference type="EMBL" id="KAK2099575.1"/>
    </source>
</evidence>
<keyword evidence="5" id="KW-1185">Reference proteome</keyword>
<sequence>MVLKAKTEAPDLPKTEAKVKALKVKKATLRLQRQCKYPWKNAPKRNKLDHYVIIKFPLTTESAAKKIEDNTLSNKHQIKQAVKKPDTDVAKVSALIRPDEEMMAYAQLAPDYNALDVANKI</sequence>
<dbReference type="GO" id="GO:0005840">
    <property type="term" value="C:ribosome"/>
    <property type="evidence" value="ECO:0007669"/>
    <property type="project" value="UniProtKB-KW"/>
</dbReference>
<keyword evidence="2 4" id="KW-0689">Ribosomal protein</keyword>
<proteinExistence type="inferred from homology"/>
<evidence type="ECO:0000313" key="5">
    <source>
        <dbReference type="Proteomes" id="UP001266305"/>
    </source>
</evidence>
<evidence type="ECO:0000256" key="3">
    <source>
        <dbReference type="ARBA" id="ARBA00023274"/>
    </source>
</evidence>
<dbReference type="InterPro" id="IPR012678">
    <property type="entry name" value="Ribosomal_uL23/eL15/eS24_sf"/>
</dbReference>
<comment type="caution">
    <text evidence="4">The sequence shown here is derived from an EMBL/GenBank/DDBJ whole genome shotgun (WGS) entry which is preliminary data.</text>
</comment>
<gene>
    <name evidence="4" type="primary">RPL23A_37</name>
    <name evidence="4" type="ORF">P7K49_020923</name>
</gene>
<reference evidence="4 5" key="1">
    <citation type="submission" date="2023-05" db="EMBL/GenBank/DDBJ databases">
        <title>B98-5 Cell Line De Novo Hybrid Assembly: An Optical Mapping Approach.</title>
        <authorList>
            <person name="Kananen K."/>
            <person name="Auerbach J.A."/>
            <person name="Kautto E."/>
            <person name="Blachly J.S."/>
        </authorList>
    </citation>
    <scope>NUCLEOTIDE SEQUENCE [LARGE SCALE GENOMIC DNA]</scope>
    <source>
        <strain evidence="4">B95-8</strain>
        <tissue evidence="4">Cell line</tissue>
    </source>
</reference>
<evidence type="ECO:0000256" key="1">
    <source>
        <dbReference type="ARBA" id="ARBA00006700"/>
    </source>
</evidence>
<dbReference type="InterPro" id="IPR012677">
    <property type="entry name" value="Nucleotide-bd_a/b_plait_sf"/>
</dbReference>
<organism evidence="4 5">
    <name type="scientific">Saguinus oedipus</name>
    <name type="common">Cotton-top tamarin</name>
    <name type="synonym">Oedipomidas oedipus</name>
    <dbReference type="NCBI Taxonomy" id="9490"/>
    <lineage>
        <taxon>Eukaryota</taxon>
        <taxon>Metazoa</taxon>
        <taxon>Chordata</taxon>
        <taxon>Craniata</taxon>
        <taxon>Vertebrata</taxon>
        <taxon>Euteleostomi</taxon>
        <taxon>Mammalia</taxon>
        <taxon>Eutheria</taxon>
        <taxon>Euarchontoglires</taxon>
        <taxon>Primates</taxon>
        <taxon>Haplorrhini</taxon>
        <taxon>Platyrrhini</taxon>
        <taxon>Cebidae</taxon>
        <taxon>Callitrichinae</taxon>
        <taxon>Saguinus</taxon>
    </lineage>
</organism>
<accession>A0ABQ9UR75</accession>
<comment type="similarity">
    <text evidence="1">Belongs to the universal ribosomal protein uL23 family.</text>
</comment>
<protein>
    <submittedName>
        <fullName evidence="4">60S ribosomal protein L23A</fullName>
    </submittedName>
</protein>
<dbReference type="SUPFAM" id="SSF54189">
    <property type="entry name" value="Ribosomal proteins S24e, L23 and L15e"/>
    <property type="match status" value="1"/>
</dbReference>
<dbReference type="PANTHER" id="PTHR11620">
    <property type="entry name" value="60S RIBOSOMAL PROTEIN L23A"/>
    <property type="match status" value="1"/>
</dbReference>
<dbReference type="Proteomes" id="UP001266305">
    <property type="component" value="Unassembled WGS sequence"/>
</dbReference>
<dbReference type="Gene3D" id="3.30.70.330">
    <property type="match status" value="1"/>
</dbReference>
<dbReference type="InterPro" id="IPR013025">
    <property type="entry name" value="Ribosomal_uL23-like"/>
</dbReference>
<evidence type="ECO:0000256" key="2">
    <source>
        <dbReference type="ARBA" id="ARBA00022980"/>
    </source>
</evidence>